<name>A0A3G1B5H7_9ARCH</name>
<gene>
    <name evidence="2" type="ORF">SU86_007795</name>
</gene>
<feature type="transmembrane region" description="Helical" evidence="1">
    <location>
        <begin position="110"/>
        <end position="129"/>
    </location>
</feature>
<reference evidence="2 3" key="1">
    <citation type="journal article" date="2016" name="Sci. Rep.">
        <title>A novel ammonia-oxidizing archaeon from wastewater treatment plant: Its enrichment, physiological and genomic characteristics.</title>
        <authorList>
            <person name="Li Y."/>
            <person name="Ding K."/>
            <person name="Wen X."/>
            <person name="Zhang B."/>
            <person name="Shen B."/>
            <person name="Yang Y."/>
        </authorList>
    </citation>
    <scope>NUCLEOTIDE SEQUENCE [LARGE SCALE GENOMIC DNA]</scope>
    <source>
        <strain evidence="2 3">SAT1</strain>
    </source>
</reference>
<evidence type="ECO:0000256" key="1">
    <source>
        <dbReference type="SAM" id="Phobius"/>
    </source>
</evidence>
<proteinExistence type="predicted"/>
<keyword evidence="1" id="KW-0472">Membrane</keyword>
<keyword evidence="1" id="KW-0812">Transmembrane</keyword>
<dbReference type="EMBL" id="CP011097">
    <property type="protein sequence ID" value="AJZ76282.1"/>
    <property type="molecule type" value="Genomic_DNA"/>
</dbReference>
<evidence type="ECO:0000313" key="3">
    <source>
        <dbReference type="Proteomes" id="UP000266745"/>
    </source>
</evidence>
<keyword evidence="3" id="KW-1185">Reference proteome</keyword>
<organism evidence="2 3">
    <name type="scientific">Candidatus Nitrosotenuis cloacae</name>
    <dbReference type="NCBI Taxonomy" id="1603555"/>
    <lineage>
        <taxon>Archaea</taxon>
        <taxon>Nitrososphaerota</taxon>
        <taxon>Candidatus Nitrosotenuis</taxon>
    </lineage>
</organism>
<dbReference type="KEGG" id="tah:SU86_007795"/>
<dbReference type="STRING" id="1603555.SU86_007795"/>
<evidence type="ECO:0000313" key="2">
    <source>
        <dbReference type="EMBL" id="AJZ76282.1"/>
    </source>
</evidence>
<dbReference type="OrthoDB" id="11716at2157"/>
<feature type="transmembrane region" description="Helical" evidence="1">
    <location>
        <begin position="21"/>
        <end position="43"/>
    </location>
</feature>
<dbReference type="GeneID" id="24874459"/>
<sequence>MREQKPKNRLNLPKFVLAASGLYAGLATAFSMIGLLPIAGNLLPTPYLIGNPLEVSGISVEHVVGHIVFGMIAGIVTLSVRYLIIAGLFPIALDADHLIQFLNLEAIPRMGHSFVYAVISVPIMMYVLGKRDYRLGAISLASVLTHVSFDVLLSDKIGSSFPILIPFSGQTVTLIGYDWILFLAAAAIIIGIGTFIAKKPYSNKAQI</sequence>
<feature type="transmembrane region" description="Helical" evidence="1">
    <location>
        <begin position="63"/>
        <end position="89"/>
    </location>
</feature>
<feature type="transmembrane region" description="Helical" evidence="1">
    <location>
        <begin position="174"/>
        <end position="197"/>
    </location>
</feature>
<dbReference type="Proteomes" id="UP000266745">
    <property type="component" value="Chromosome"/>
</dbReference>
<dbReference type="RefSeq" id="WP_048186969.1">
    <property type="nucleotide sequence ID" value="NZ_CP011097.1"/>
</dbReference>
<accession>A0A3G1B5H7</accession>
<dbReference type="AlphaFoldDB" id="A0A3G1B5H7"/>
<protein>
    <submittedName>
        <fullName evidence="2">Uncharacterized protein</fullName>
    </submittedName>
</protein>
<keyword evidence="1" id="KW-1133">Transmembrane helix</keyword>